<accession>A0A7G8PZ40</accession>
<reference evidence="2 3" key="1">
    <citation type="submission" date="2020-08" db="EMBL/GenBank/DDBJ databases">
        <title>Dyella sp. G9 isolated from forest soil.</title>
        <authorList>
            <person name="Fu J."/>
            <person name="Qiu L."/>
        </authorList>
    </citation>
    <scope>NUCLEOTIDE SEQUENCE [LARGE SCALE GENOMIC DNA]</scope>
    <source>
        <strain evidence="2 3">G9</strain>
    </source>
</reference>
<evidence type="ECO:0000256" key="1">
    <source>
        <dbReference type="SAM" id="MobiDB-lite"/>
    </source>
</evidence>
<keyword evidence="3" id="KW-1185">Reference proteome</keyword>
<name>A0A7G8PZ40_9GAMM</name>
<protein>
    <submittedName>
        <fullName evidence="2">Uncharacterized protein</fullName>
    </submittedName>
</protein>
<gene>
    <name evidence="2" type="ORF">H8F01_11635</name>
</gene>
<dbReference type="EMBL" id="CP060412">
    <property type="protein sequence ID" value="QNJ99797.1"/>
    <property type="molecule type" value="Genomic_DNA"/>
</dbReference>
<proteinExistence type="predicted"/>
<evidence type="ECO:0000313" key="3">
    <source>
        <dbReference type="Proteomes" id="UP000515873"/>
    </source>
</evidence>
<feature type="compositionally biased region" description="Acidic residues" evidence="1">
    <location>
        <begin position="70"/>
        <end position="79"/>
    </location>
</feature>
<dbReference type="KEGG" id="dtl:H8F01_11635"/>
<feature type="region of interest" description="Disordered" evidence="1">
    <location>
        <begin position="64"/>
        <end position="102"/>
    </location>
</feature>
<dbReference type="RefSeq" id="WP_187055289.1">
    <property type="nucleotide sequence ID" value="NZ_CP060412.1"/>
</dbReference>
<evidence type="ECO:0000313" key="2">
    <source>
        <dbReference type="EMBL" id="QNJ99797.1"/>
    </source>
</evidence>
<sequence>MSSVIEFLERLGADAHLRQATKEEVALALADACVEATASEAILSGQSEALYALLKRAPMVCVQTVPHKEDEEEEEDEDEQPKSPDKSASRSFIGARALAETA</sequence>
<dbReference type="AlphaFoldDB" id="A0A7G8PZ40"/>
<dbReference type="Proteomes" id="UP000515873">
    <property type="component" value="Chromosome"/>
</dbReference>
<organism evidence="2 3">
    <name type="scientific">Dyella telluris</name>
    <dbReference type="NCBI Taxonomy" id="2763498"/>
    <lineage>
        <taxon>Bacteria</taxon>
        <taxon>Pseudomonadati</taxon>
        <taxon>Pseudomonadota</taxon>
        <taxon>Gammaproteobacteria</taxon>
        <taxon>Lysobacterales</taxon>
        <taxon>Rhodanobacteraceae</taxon>
        <taxon>Dyella</taxon>
    </lineage>
</organism>